<evidence type="ECO:0000256" key="1">
    <source>
        <dbReference type="SAM" id="Phobius"/>
    </source>
</evidence>
<protein>
    <submittedName>
        <fullName evidence="2">Uncharacterized protein</fullName>
    </submittedName>
</protein>
<gene>
    <name evidence="2" type="ORF">BDV98DRAFT_514405</name>
</gene>
<dbReference type="EMBL" id="ML178851">
    <property type="protein sequence ID" value="TFK97078.1"/>
    <property type="molecule type" value="Genomic_DNA"/>
</dbReference>
<keyword evidence="1" id="KW-0472">Membrane</keyword>
<sequence>MAIKGFAQAKPGQDVFRPEIARWAKATFMLTFTTNILVTSLIAGRLWWISRGVRKHFGKGHSSRYHRAIILVVESGALYSSSLLVFIVLYTMEYYAEMIVYDSVSQIACIAPILIIVRAGLGIQPQEESLFIPDSLLSSEDMSSSDPDPVFASLLQP</sequence>
<evidence type="ECO:0000313" key="3">
    <source>
        <dbReference type="Proteomes" id="UP000305067"/>
    </source>
</evidence>
<proteinExistence type="predicted"/>
<evidence type="ECO:0000313" key="2">
    <source>
        <dbReference type="EMBL" id="TFK97078.1"/>
    </source>
</evidence>
<organism evidence="2 3">
    <name type="scientific">Pterulicium gracile</name>
    <dbReference type="NCBI Taxonomy" id="1884261"/>
    <lineage>
        <taxon>Eukaryota</taxon>
        <taxon>Fungi</taxon>
        <taxon>Dikarya</taxon>
        <taxon>Basidiomycota</taxon>
        <taxon>Agaricomycotina</taxon>
        <taxon>Agaricomycetes</taxon>
        <taxon>Agaricomycetidae</taxon>
        <taxon>Agaricales</taxon>
        <taxon>Pleurotineae</taxon>
        <taxon>Pterulaceae</taxon>
        <taxon>Pterulicium</taxon>
    </lineage>
</organism>
<accession>A0A5C3QA61</accession>
<keyword evidence="1" id="KW-1133">Transmembrane helix</keyword>
<keyword evidence="1" id="KW-0812">Transmembrane</keyword>
<name>A0A5C3QA61_9AGAR</name>
<dbReference type="Proteomes" id="UP000305067">
    <property type="component" value="Unassembled WGS sequence"/>
</dbReference>
<feature type="transmembrane region" description="Helical" evidence="1">
    <location>
        <begin position="26"/>
        <end position="48"/>
    </location>
</feature>
<keyword evidence="3" id="KW-1185">Reference proteome</keyword>
<reference evidence="2 3" key="1">
    <citation type="journal article" date="2019" name="Nat. Ecol. Evol.">
        <title>Megaphylogeny resolves global patterns of mushroom evolution.</title>
        <authorList>
            <person name="Varga T."/>
            <person name="Krizsan K."/>
            <person name="Foldi C."/>
            <person name="Dima B."/>
            <person name="Sanchez-Garcia M."/>
            <person name="Sanchez-Ramirez S."/>
            <person name="Szollosi G.J."/>
            <person name="Szarkandi J.G."/>
            <person name="Papp V."/>
            <person name="Albert L."/>
            <person name="Andreopoulos W."/>
            <person name="Angelini C."/>
            <person name="Antonin V."/>
            <person name="Barry K.W."/>
            <person name="Bougher N.L."/>
            <person name="Buchanan P."/>
            <person name="Buyck B."/>
            <person name="Bense V."/>
            <person name="Catcheside P."/>
            <person name="Chovatia M."/>
            <person name="Cooper J."/>
            <person name="Damon W."/>
            <person name="Desjardin D."/>
            <person name="Finy P."/>
            <person name="Geml J."/>
            <person name="Haridas S."/>
            <person name="Hughes K."/>
            <person name="Justo A."/>
            <person name="Karasinski D."/>
            <person name="Kautmanova I."/>
            <person name="Kiss B."/>
            <person name="Kocsube S."/>
            <person name="Kotiranta H."/>
            <person name="LaButti K.M."/>
            <person name="Lechner B.E."/>
            <person name="Liimatainen K."/>
            <person name="Lipzen A."/>
            <person name="Lukacs Z."/>
            <person name="Mihaltcheva S."/>
            <person name="Morgado L.N."/>
            <person name="Niskanen T."/>
            <person name="Noordeloos M.E."/>
            <person name="Ohm R.A."/>
            <person name="Ortiz-Santana B."/>
            <person name="Ovrebo C."/>
            <person name="Racz N."/>
            <person name="Riley R."/>
            <person name="Savchenko A."/>
            <person name="Shiryaev A."/>
            <person name="Soop K."/>
            <person name="Spirin V."/>
            <person name="Szebenyi C."/>
            <person name="Tomsovsky M."/>
            <person name="Tulloss R.E."/>
            <person name="Uehling J."/>
            <person name="Grigoriev I.V."/>
            <person name="Vagvolgyi C."/>
            <person name="Papp T."/>
            <person name="Martin F.M."/>
            <person name="Miettinen O."/>
            <person name="Hibbett D.S."/>
            <person name="Nagy L.G."/>
        </authorList>
    </citation>
    <scope>NUCLEOTIDE SEQUENCE [LARGE SCALE GENOMIC DNA]</scope>
    <source>
        <strain evidence="2 3">CBS 309.79</strain>
    </source>
</reference>
<dbReference type="OrthoDB" id="3354175at2759"/>
<feature type="transmembrane region" description="Helical" evidence="1">
    <location>
        <begin position="69"/>
        <end position="92"/>
    </location>
</feature>
<dbReference type="AlphaFoldDB" id="A0A5C3QA61"/>